<dbReference type="Pfam" id="PF06580">
    <property type="entry name" value="His_kinase"/>
    <property type="match status" value="1"/>
</dbReference>
<evidence type="ECO:0000259" key="2">
    <source>
        <dbReference type="Pfam" id="PF06580"/>
    </source>
</evidence>
<dbReference type="Gene3D" id="3.30.565.10">
    <property type="entry name" value="Histidine kinase-like ATPase, C-terminal domain"/>
    <property type="match status" value="1"/>
</dbReference>
<evidence type="ECO:0000313" key="3">
    <source>
        <dbReference type="EMBL" id="MBT1689542.1"/>
    </source>
</evidence>
<dbReference type="EMBL" id="JAHESC010000043">
    <property type="protein sequence ID" value="MBT1689542.1"/>
    <property type="molecule type" value="Genomic_DNA"/>
</dbReference>
<sequence>MNKKLINKILVVALHVFGWALLFMLPYRMLIRRGHVRAGANHVFETPDAHLTPALPLDEAGPGLHITTPAGPGGPFHTQTIPIDPMWFQVEAITTNILLAIFFYTNMFVLVPRVLTRRGWPAYMLCVVLSCSIYIAVGYMIRLNLMPEGIFAHRIGPPLFMGMPNFLMVFGLSLALRIMQDRSDFETIRKEQENEKLKSELSFLRSQVSPHFMFNVLNSLASLARKKSDQVEAAIIQLSQLMRYSLYHTDKKVTLEQEAEYLNNYIELQKLRFGASVEMRFHVDIAQRDVLIEPMLLVPFVENAFKHGVGLMADPVIIIMLKANGETIHFAVRNKFNMSPTEVKDASSGIGLQNVRRRLDLLYKGHYTLNIYTNQENWFITELTISHHDDLPGSR</sequence>
<keyword evidence="1" id="KW-1133">Transmembrane helix</keyword>
<accession>A0AAP2GFI3</accession>
<dbReference type="AlphaFoldDB" id="A0AAP2GFI3"/>
<evidence type="ECO:0000313" key="4">
    <source>
        <dbReference type="Proteomes" id="UP001319180"/>
    </source>
</evidence>
<evidence type="ECO:0000256" key="1">
    <source>
        <dbReference type="SAM" id="Phobius"/>
    </source>
</evidence>
<keyword evidence="1" id="KW-0812">Transmembrane</keyword>
<keyword evidence="4" id="KW-1185">Reference proteome</keyword>
<dbReference type="PANTHER" id="PTHR34220:SF7">
    <property type="entry name" value="SENSOR HISTIDINE KINASE YPDA"/>
    <property type="match status" value="1"/>
</dbReference>
<dbReference type="InterPro" id="IPR036890">
    <property type="entry name" value="HATPase_C_sf"/>
</dbReference>
<keyword evidence="1" id="KW-0472">Membrane</keyword>
<proteinExistence type="predicted"/>
<dbReference type="RefSeq" id="WP_254092764.1">
    <property type="nucleotide sequence ID" value="NZ_JAHESC010000043.1"/>
</dbReference>
<feature type="domain" description="Signal transduction histidine kinase internal region" evidence="2">
    <location>
        <begin position="200"/>
        <end position="275"/>
    </location>
</feature>
<dbReference type="Proteomes" id="UP001319180">
    <property type="component" value="Unassembled WGS sequence"/>
</dbReference>
<dbReference type="InterPro" id="IPR050640">
    <property type="entry name" value="Bact_2-comp_sensor_kinase"/>
</dbReference>
<keyword evidence="3" id="KW-0418">Kinase</keyword>
<dbReference type="InterPro" id="IPR010559">
    <property type="entry name" value="Sig_transdc_His_kin_internal"/>
</dbReference>
<keyword evidence="3" id="KW-0808">Transferase</keyword>
<feature type="transmembrane region" description="Helical" evidence="1">
    <location>
        <begin position="161"/>
        <end position="179"/>
    </location>
</feature>
<comment type="caution">
    <text evidence="3">The sequence shown here is derived from an EMBL/GenBank/DDBJ whole genome shotgun (WGS) entry which is preliminary data.</text>
</comment>
<dbReference type="GO" id="GO:0000155">
    <property type="term" value="F:phosphorelay sensor kinase activity"/>
    <property type="evidence" value="ECO:0007669"/>
    <property type="project" value="InterPro"/>
</dbReference>
<gene>
    <name evidence="3" type="ORF">KK078_23465</name>
</gene>
<feature type="transmembrane region" description="Helical" evidence="1">
    <location>
        <begin position="122"/>
        <end position="141"/>
    </location>
</feature>
<feature type="transmembrane region" description="Helical" evidence="1">
    <location>
        <begin position="9"/>
        <end position="27"/>
    </location>
</feature>
<feature type="transmembrane region" description="Helical" evidence="1">
    <location>
        <begin position="92"/>
        <end position="110"/>
    </location>
</feature>
<protein>
    <submittedName>
        <fullName evidence="3">Histidine kinase</fullName>
    </submittedName>
</protein>
<name>A0AAP2GFI3_9BACT</name>
<reference evidence="3 4" key="1">
    <citation type="submission" date="2021-05" db="EMBL/GenBank/DDBJ databases">
        <title>A Polyphasic approach of four new species of the genus Ohtaekwangia: Ohtaekwangia histidinii sp. nov., Ohtaekwangia cretensis sp. nov., Ohtaekwangia indiensis sp. nov., Ohtaekwangia reichenbachii sp. nov. from diverse environment.</title>
        <authorList>
            <person name="Octaviana S."/>
        </authorList>
    </citation>
    <scope>NUCLEOTIDE SEQUENCE [LARGE SCALE GENOMIC DNA]</scope>
    <source>
        <strain evidence="3 4">PWU37</strain>
    </source>
</reference>
<organism evidence="3 4">
    <name type="scientific">Dawidia soli</name>
    <dbReference type="NCBI Taxonomy" id="2782352"/>
    <lineage>
        <taxon>Bacteria</taxon>
        <taxon>Pseudomonadati</taxon>
        <taxon>Bacteroidota</taxon>
        <taxon>Cytophagia</taxon>
        <taxon>Cytophagales</taxon>
        <taxon>Chryseotaleaceae</taxon>
        <taxon>Dawidia</taxon>
    </lineage>
</organism>
<dbReference type="PANTHER" id="PTHR34220">
    <property type="entry name" value="SENSOR HISTIDINE KINASE YPDA"/>
    <property type="match status" value="1"/>
</dbReference>
<dbReference type="SUPFAM" id="SSF55874">
    <property type="entry name" value="ATPase domain of HSP90 chaperone/DNA topoisomerase II/histidine kinase"/>
    <property type="match status" value="1"/>
</dbReference>
<dbReference type="GO" id="GO:0016020">
    <property type="term" value="C:membrane"/>
    <property type="evidence" value="ECO:0007669"/>
    <property type="project" value="InterPro"/>
</dbReference>